<evidence type="ECO:0000313" key="14">
    <source>
        <dbReference type="Proteomes" id="UP000298787"/>
    </source>
</evidence>
<keyword evidence="3 10" id="KW-0812">Transmembrane</keyword>
<keyword evidence="14" id="KW-1185">Reference proteome</keyword>
<accession>A0A4U5TVH3</accession>
<dbReference type="AlphaFoldDB" id="A0A4U5TVH3"/>
<dbReference type="PROSITE" id="PS50262">
    <property type="entry name" value="G_PROTEIN_RECEP_F1_2"/>
    <property type="match status" value="1"/>
</dbReference>
<evidence type="ECO:0000256" key="5">
    <source>
        <dbReference type="ARBA" id="ARBA00023040"/>
    </source>
</evidence>
<dbReference type="InterPro" id="IPR017452">
    <property type="entry name" value="GPCR_Rhodpsn_7TM"/>
</dbReference>
<keyword evidence="5 10" id="KW-0297">G-protein coupled receptor</keyword>
<dbReference type="FunFam" id="1.20.1070.10:FF:000035">
    <property type="entry name" value="C-C chemokine receptor type 6"/>
    <property type="match status" value="1"/>
</dbReference>
<dbReference type="Proteomes" id="UP000298787">
    <property type="component" value="Unassembled WGS sequence"/>
</dbReference>
<evidence type="ECO:0000256" key="6">
    <source>
        <dbReference type="ARBA" id="ARBA00023136"/>
    </source>
</evidence>
<dbReference type="GO" id="GO:0007204">
    <property type="term" value="P:positive regulation of cytosolic calcium ion concentration"/>
    <property type="evidence" value="ECO:0007669"/>
    <property type="project" value="TreeGrafter"/>
</dbReference>
<feature type="transmembrane region" description="Helical" evidence="11">
    <location>
        <begin position="41"/>
        <end position="64"/>
    </location>
</feature>
<evidence type="ECO:0000256" key="2">
    <source>
        <dbReference type="ARBA" id="ARBA00022475"/>
    </source>
</evidence>
<dbReference type="PANTHER" id="PTHR10489">
    <property type="entry name" value="CELL ADHESION MOLECULE"/>
    <property type="match status" value="1"/>
</dbReference>
<feature type="domain" description="G-protein coupled receptors family 1 profile" evidence="12">
    <location>
        <begin position="53"/>
        <end position="321"/>
    </location>
</feature>
<evidence type="ECO:0000259" key="12">
    <source>
        <dbReference type="PROSITE" id="PS50262"/>
    </source>
</evidence>
<feature type="transmembrane region" description="Helical" evidence="11">
    <location>
        <begin position="114"/>
        <end position="134"/>
    </location>
</feature>
<name>A0A4U5TVH3_COLLU</name>
<keyword evidence="8" id="KW-0325">Glycoprotein</keyword>
<evidence type="ECO:0000256" key="10">
    <source>
        <dbReference type="RuleBase" id="RU000688"/>
    </source>
</evidence>
<evidence type="ECO:0000256" key="11">
    <source>
        <dbReference type="SAM" id="Phobius"/>
    </source>
</evidence>
<dbReference type="GO" id="GO:0009897">
    <property type="term" value="C:external side of plasma membrane"/>
    <property type="evidence" value="ECO:0007669"/>
    <property type="project" value="TreeGrafter"/>
</dbReference>
<dbReference type="PRINTS" id="PR00657">
    <property type="entry name" value="CCCHEMOKINER"/>
</dbReference>
<protein>
    <submittedName>
        <fullName evidence="13">C-C chemokine receptor type 6</fullName>
    </submittedName>
</protein>
<dbReference type="GO" id="GO:0016493">
    <property type="term" value="F:C-C chemokine receptor activity"/>
    <property type="evidence" value="ECO:0007669"/>
    <property type="project" value="TreeGrafter"/>
</dbReference>
<dbReference type="Gene3D" id="1.20.1070.10">
    <property type="entry name" value="Rhodopsin 7-helix transmembrane proteins"/>
    <property type="match status" value="1"/>
</dbReference>
<feature type="transmembrane region" description="Helical" evidence="11">
    <location>
        <begin position="73"/>
        <end position="94"/>
    </location>
</feature>
<dbReference type="Pfam" id="PF00001">
    <property type="entry name" value="7tm_1"/>
    <property type="match status" value="1"/>
</dbReference>
<evidence type="ECO:0000256" key="4">
    <source>
        <dbReference type="ARBA" id="ARBA00022989"/>
    </source>
</evidence>
<comment type="similarity">
    <text evidence="10">Belongs to the G-protein coupled receptor 1 family.</text>
</comment>
<dbReference type="SUPFAM" id="SSF81321">
    <property type="entry name" value="Family A G protein-coupled receptor-like"/>
    <property type="match status" value="1"/>
</dbReference>
<feature type="transmembrane region" description="Helical" evidence="11">
    <location>
        <begin position="225"/>
        <end position="248"/>
    </location>
</feature>
<dbReference type="PRINTS" id="PR00237">
    <property type="entry name" value="GPCRRHODOPSN"/>
</dbReference>
<organism evidence="13 14">
    <name type="scientific">Collichthys lucidus</name>
    <name type="common">Big head croaker</name>
    <name type="synonym">Sciaena lucida</name>
    <dbReference type="NCBI Taxonomy" id="240159"/>
    <lineage>
        <taxon>Eukaryota</taxon>
        <taxon>Metazoa</taxon>
        <taxon>Chordata</taxon>
        <taxon>Craniata</taxon>
        <taxon>Vertebrata</taxon>
        <taxon>Euteleostomi</taxon>
        <taxon>Actinopterygii</taxon>
        <taxon>Neopterygii</taxon>
        <taxon>Teleostei</taxon>
        <taxon>Neoteleostei</taxon>
        <taxon>Acanthomorphata</taxon>
        <taxon>Eupercaria</taxon>
        <taxon>Sciaenidae</taxon>
        <taxon>Collichthys</taxon>
    </lineage>
</organism>
<keyword evidence="2" id="KW-1003">Cell membrane</keyword>
<evidence type="ECO:0000256" key="7">
    <source>
        <dbReference type="ARBA" id="ARBA00023170"/>
    </source>
</evidence>
<keyword evidence="6 11" id="KW-0472">Membrane</keyword>
<keyword evidence="7 10" id="KW-0675">Receptor</keyword>
<dbReference type="GO" id="GO:0019722">
    <property type="term" value="P:calcium-mediated signaling"/>
    <property type="evidence" value="ECO:0007669"/>
    <property type="project" value="TreeGrafter"/>
</dbReference>
<feature type="transmembrane region" description="Helical" evidence="11">
    <location>
        <begin position="260"/>
        <end position="282"/>
    </location>
</feature>
<dbReference type="InterPro" id="IPR000355">
    <property type="entry name" value="Chemokine_rcpt"/>
</dbReference>
<dbReference type="GO" id="GO:0006955">
    <property type="term" value="P:immune response"/>
    <property type="evidence" value="ECO:0007669"/>
    <property type="project" value="TreeGrafter"/>
</dbReference>
<evidence type="ECO:0000256" key="3">
    <source>
        <dbReference type="ARBA" id="ARBA00022692"/>
    </source>
</evidence>
<sequence length="379" mass="42805">MEELYDGNETYFDMNCTGDDCPPEPCPLQNNQSVELVVGPYVHSIICILGFVGNSLVIVTYAFYKRTKSMTDVYLLNVAIADLLFVVSLPLIVYNELSSWSMGLVACKLLRGSYSVNLYSGMLLLACISTDRYIAIVQARRSFRLRSLTYSRLICFIVWVSAILLSVPTFCFYTLYKPAHSDAVYIDEDEETTRSSGPAQDVCELKFTDSNMALNTKVAIPSVQLALGFFLPLVVMVCCYTAVIVTLLRAKNFQRHKAVRVVLAVVAVFIACHMPYNMALLYDTATMFQEQKCQQVDTLRVAKTVTQTIAYLHCCLNPVLYAFVGVKFRNHFRRIFQDLWCLGKRYIAPQRFTRTTIDSYVSTRRSVDGSSENGSSFTM</sequence>
<evidence type="ECO:0000256" key="9">
    <source>
        <dbReference type="ARBA" id="ARBA00023224"/>
    </source>
</evidence>
<dbReference type="STRING" id="240159.A0A4U5TVH3"/>
<evidence type="ECO:0000256" key="1">
    <source>
        <dbReference type="ARBA" id="ARBA00004651"/>
    </source>
</evidence>
<proteinExistence type="inferred from homology"/>
<dbReference type="GO" id="GO:0060326">
    <property type="term" value="P:cell chemotaxis"/>
    <property type="evidence" value="ECO:0007669"/>
    <property type="project" value="TreeGrafter"/>
</dbReference>
<dbReference type="InterPro" id="IPR000276">
    <property type="entry name" value="GPCR_Rhodpsn"/>
</dbReference>
<comment type="subcellular location">
    <subcellularLocation>
        <location evidence="1">Cell membrane</location>
        <topology evidence="1">Multi-pass membrane protein</topology>
    </subcellularLocation>
</comment>
<gene>
    <name evidence="13" type="ORF">D9C73_027955</name>
</gene>
<dbReference type="EMBL" id="ML240911">
    <property type="protein sequence ID" value="TKS65606.1"/>
    <property type="molecule type" value="Genomic_DNA"/>
</dbReference>
<feature type="transmembrane region" description="Helical" evidence="11">
    <location>
        <begin position="154"/>
        <end position="176"/>
    </location>
</feature>
<feature type="transmembrane region" description="Helical" evidence="11">
    <location>
        <begin position="308"/>
        <end position="326"/>
    </location>
</feature>
<keyword evidence="4 11" id="KW-1133">Transmembrane helix</keyword>
<keyword evidence="9 10" id="KW-0807">Transducer</keyword>
<reference evidence="13 14" key="1">
    <citation type="submission" date="2019-01" db="EMBL/GenBank/DDBJ databases">
        <title>Genome Assembly of Collichthys lucidus.</title>
        <authorList>
            <person name="Cai M."/>
            <person name="Xiao S."/>
        </authorList>
    </citation>
    <scope>NUCLEOTIDE SEQUENCE [LARGE SCALE GENOMIC DNA]</scope>
    <source>
        <strain evidence="13">JT15FE1705JMU</strain>
        <tissue evidence="13">Muscle</tissue>
    </source>
</reference>
<evidence type="ECO:0000313" key="13">
    <source>
        <dbReference type="EMBL" id="TKS65606.1"/>
    </source>
</evidence>
<dbReference type="PROSITE" id="PS00237">
    <property type="entry name" value="G_PROTEIN_RECEP_F1_1"/>
    <property type="match status" value="1"/>
</dbReference>
<dbReference type="InterPro" id="IPR050119">
    <property type="entry name" value="CCR1-9-like"/>
</dbReference>
<dbReference type="GO" id="GO:0019957">
    <property type="term" value="F:C-C chemokine binding"/>
    <property type="evidence" value="ECO:0007669"/>
    <property type="project" value="TreeGrafter"/>
</dbReference>
<dbReference type="PANTHER" id="PTHR10489:SF611">
    <property type="entry name" value="C-C CHEMOKINE RECEPTOR TYPE 6"/>
    <property type="match status" value="1"/>
</dbReference>
<evidence type="ECO:0000256" key="8">
    <source>
        <dbReference type="ARBA" id="ARBA00023180"/>
    </source>
</evidence>